<accession>L0A2W5</accession>
<dbReference type="UniPathway" id="UPA00148"/>
<evidence type="ECO:0000313" key="9">
    <source>
        <dbReference type="Proteomes" id="UP000010467"/>
    </source>
</evidence>
<dbReference type="SUPFAM" id="SSF53790">
    <property type="entry name" value="Tetrapyrrole methylase"/>
    <property type="match status" value="1"/>
</dbReference>
<evidence type="ECO:0000256" key="3">
    <source>
        <dbReference type="ARBA" id="ARBA00022573"/>
    </source>
</evidence>
<dbReference type="GO" id="GO:0030788">
    <property type="term" value="F:precorrin-2 C20-methyltransferase activity"/>
    <property type="evidence" value="ECO:0007669"/>
    <property type="project" value="InterPro"/>
</dbReference>
<evidence type="ECO:0000256" key="2">
    <source>
        <dbReference type="ARBA" id="ARBA00005879"/>
    </source>
</evidence>
<dbReference type="HOGENOM" id="CLU_076014_2_1_0"/>
<dbReference type="OrthoDB" id="9804789at2"/>
<feature type="domain" description="Tetrapyrrole methylase" evidence="7">
    <location>
        <begin position="10"/>
        <end position="221"/>
    </location>
</feature>
<dbReference type="STRING" id="937777.Deipe_2309"/>
<dbReference type="InterPro" id="IPR012382">
    <property type="entry name" value="CobI/CbiL"/>
</dbReference>
<dbReference type="PATRIC" id="fig|937777.3.peg.2311"/>
<organism evidence="8 9">
    <name type="scientific">Deinococcus peraridilitoris (strain DSM 19664 / LMG 22246 / CIP 109416 / KR-200)</name>
    <dbReference type="NCBI Taxonomy" id="937777"/>
    <lineage>
        <taxon>Bacteria</taxon>
        <taxon>Thermotogati</taxon>
        <taxon>Deinococcota</taxon>
        <taxon>Deinococci</taxon>
        <taxon>Deinococcales</taxon>
        <taxon>Deinococcaceae</taxon>
        <taxon>Deinococcus</taxon>
    </lineage>
</organism>
<dbReference type="InterPro" id="IPR000878">
    <property type="entry name" value="4pyrrol_Mease"/>
</dbReference>
<dbReference type="InterPro" id="IPR035996">
    <property type="entry name" value="4pyrrol_Methylase_sf"/>
</dbReference>
<dbReference type="Gene3D" id="3.30.950.10">
    <property type="entry name" value="Methyltransferase, Cobalt-precorrin-4 Transmethylase, Domain 2"/>
    <property type="match status" value="1"/>
</dbReference>
<reference evidence="9" key="1">
    <citation type="submission" date="2012-03" db="EMBL/GenBank/DDBJ databases">
        <title>Complete sequence of chromosome of Deinococcus peraridilitoris DSM 19664.</title>
        <authorList>
            <person name="Lucas S."/>
            <person name="Copeland A."/>
            <person name="Lapidus A."/>
            <person name="Glavina del Rio T."/>
            <person name="Dalin E."/>
            <person name="Tice H."/>
            <person name="Bruce D."/>
            <person name="Goodwin L."/>
            <person name="Pitluck S."/>
            <person name="Peters L."/>
            <person name="Mikhailova N."/>
            <person name="Lu M."/>
            <person name="Kyrpides N."/>
            <person name="Mavromatis K."/>
            <person name="Ivanova N."/>
            <person name="Brettin T."/>
            <person name="Detter J.C."/>
            <person name="Han C."/>
            <person name="Larimer F."/>
            <person name="Land M."/>
            <person name="Hauser L."/>
            <person name="Markowitz V."/>
            <person name="Cheng J.-F."/>
            <person name="Hugenholtz P."/>
            <person name="Woyke T."/>
            <person name="Wu D."/>
            <person name="Pukall R."/>
            <person name="Steenblock K."/>
            <person name="Brambilla E."/>
            <person name="Klenk H.-P."/>
            <person name="Eisen J.A."/>
        </authorList>
    </citation>
    <scope>NUCLEOTIDE SEQUENCE [LARGE SCALE GENOMIC DNA]</scope>
    <source>
        <strain evidence="9">DSM 19664 / LMG 22246 / CIP 109416 / KR-200</strain>
    </source>
</reference>
<dbReference type="InterPro" id="IPR006364">
    <property type="entry name" value="CobI/CbiL/CobIJ_dom"/>
</dbReference>
<dbReference type="Pfam" id="PF00590">
    <property type="entry name" value="TP_methylase"/>
    <property type="match status" value="1"/>
</dbReference>
<dbReference type="InterPro" id="IPR014777">
    <property type="entry name" value="4pyrrole_Mease_sub1"/>
</dbReference>
<evidence type="ECO:0000256" key="5">
    <source>
        <dbReference type="ARBA" id="ARBA00022679"/>
    </source>
</evidence>
<evidence type="ECO:0000256" key="4">
    <source>
        <dbReference type="ARBA" id="ARBA00022603"/>
    </source>
</evidence>
<keyword evidence="5 8" id="KW-0808">Transferase</keyword>
<dbReference type="PANTHER" id="PTHR43467:SF2">
    <property type="entry name" value="COBALT-PRECORRIN-2 C(20)-METHYLTRANSFERASE"/>
    <property type="match status" value="1"/>
</dbReference>
<dbReference type="GO" id="GO:0009236">
    <property type="term" value="P:cobalamin biosynthetic process"/>
    <property type="evidence" value="ECO:0007669"/>
    <property type="project" value="UniProtKB-UniRule"/>
</dbReference>
<dbReference type="GO" id="GO:0032259">
    <property type="term" value="P:methylation"/>
    <property type="evidence" value="ECO:0007669"/>
    <property type="project" value="UniProtKB-KW"/>
</dbReference>
<dbReference type="PANTHER" id="PTHR43467">
    <property type="entry name" value="COBALT-PRECORRIN-2 C(20)-METHYLTRANSFERASE"/>
    <property type="match status" value="1"/>
</dbReference>
<protein>
    <submittedName>
        <fullName evidence="8">Precorrin-2 C20-methyltransferase</fullName>
    </submittedName>
</protein>
<dbReference type="NCBIfam" id="TIGR01467">
    <property type="entry name" value="cobI_cbiL"/>
    <property type="match status" value="1"/>
</dbReference>
<dbReference type="CDD" id="cd11645">
    <property type="entry name" value="Precorrin_2_C20_MT"/>
    <property type="match status" value="1"/>
</dbReference>
<dbReference type="EMBL" id="CP003382">
    <property type="protein sequence ID" value="AFZ67789.1"/>
    <property type="molecule type" value="Genomic_DNA"/>
</dbReference>
<keyword evidence="3" id="KW-0169">Cobalamin biosynthesis</keyword>
<keyword evidence="6" id="KW-0949">S-adenosyl-L-methionine</keyword>
<dbReference type="InterPro" id="IPR014776">
    <property type="entry name" value="4pyrrole_Mease_sub2"/>
</dbReference>
<gene>
    <name evidence="8" type="ordered locus">Deipe_2309</name>
</gene>
<name>L0A2W5_DEIPD</name>
<dbReference type="Proteomes" id="UP000010467">
    <property type="component" value="Chromosome"/>
</dbReference>
<keyword evidence="9" id="KW-1185">Reference proteome</keyword>
<comment type="pathway">
    <text evidence="1">Cofactor biosynthesis; adenosylcobalamin biosynthesis.</text>
</comment>
<evidence type="ECO:0000259" key="7">
    <source>
        <dbReference type="Pfam" id="PF00590"/>
    </source>
</evidence>
<evidence type="ECO:0000313" key="8">
    <source>
        <dbReference type="EMBL" id="AFZ67789.1"/>
    </source>
</evidence>
<comment type="similarity">
    <text evidence="2">Belongs to the precorrin methyltransferase family.</text>
</comment>
<evidence type="ECO:0000256" key="6">
    <source>
        <dbReference type="ARBA" id="ARBA00022691"/>
    </source>
</evidence>
<dbReference type="Gene3D" id="3.40.1010.10">
    <property type="entry name" value="Cobalt-precorrin-4 Transmethylase, Domain 1"/>
    <property type="match status" value="1"/>
</dbReference>
<proteinExistence type="inferred from homology"/>
<sequence length="277" mass="29586">MGGGRLKPGTFYGVGVGPGPQGLLPVAALEALRTVNVIFTPRSSVSGDSVARHCLRGLGLPEERFREVEFFMNTDPAQLARQYAQLAREIAHELRAGRDVAYLTIGDTFTYSTYGYTLAALREELPEAPRITFPGVTSYAAAAAALEFPLGEGKERTLILPCPDDMAQLRREIETHDVVILMKIAQRFGAVRTLLHDLGIAQHCVLAARLGLPGEALHHDLSGDLSGDLTAPSNLAQATDLTQATGERLGYLSTLLIRKAPPRNSSSAGTARAGGQA</sequence>
<dbReference type="eggNOG" id="COG2243">
    <property type="taxonomic scope" value="Bacteria"/>
</dbReference>
<keyword evidence="4 8" id="KW-0489">Methyltransferase</keyword>
<dbReference type="KEGG" id="dpd:Deipe_2309"/>
<dbReference type="AlphaFoldDB" id="L0A2W5"/>
<evidence type="ECO:0000256" key="1">
    <source>
        <dbReference type="ARBA" id="ARBA00004953"/>
    </source>
</evidence>